<proteinExistence type="predicted"/>
<reference evidence="1 2" key="2">
    <citation type="journal article" date="2022" name="Mol. Ecol. Resour.">
        <title>The genomes of chicory, endive, great burdock and yacon provide insights into Asteraceae paleo-polyploidization history and plant inulin production.</title>
        <authorList>
            <person name="Fan W."/>
            <person name="Wang S."/>
            <person name="Wang H."/>
            <person name="Wang A."/>
            <person name="Jiang F."/>
            <person name="Liu H."/>
            <person name="Zhao H."/>
            <person name="Xu D."/>
            <person name="Zhang Y."/>
        </authorList>
    </citation>
    <scope>NUCLEOTIDE SEQUENCE [LARGE SCALE GENOMIC DNA]</scope>
    <source>
        <strain evidence="2">cv. Niubang</strain>
    </source>
</reference>
<sequence length="212" mass="24054">MEWTSVPEAKKEEQEQEVVLSRPSSSATTTVVVANGDPPFRKVDDRMGNDIEMMRHKAEEEAKSSRKQAAMKRLKKKMWVVQASYKGSSKGEAVRKEDVKGSVLESVMMQVGNKKSICGTEQIKNPKGSTESQHPVLEEQRNITSGDTKRKHDDLERNVLVYGRMANKLLVNAVKRKIIHDNSILTMINWNTINRIEDYICIGKSQFEGYTL</sequence>
<comment type="caution">
    <text evidence="1">The sequence shown here is derived from an EMBL/GenBank/DDBJ whole genome shotgun (WGS) entry which is preliminary data.</text>
</comment>
<name>A0ACB8XHC3_ARCLA</name>
<organism evidence="1 2">
    <name type="scientific">Arctium lappa</name>
    <name type="common">Greater burdock</name>
    <name type="synonym">Lappa major</name>
    <dbReference type="NCBI Taxonomy" id="4217"/>
    <lineage>
        <taxon>Eukaryota</taxon>
        <taxon>Viridiplantae</taxon>
        <taxon>Streptophyta</taxon>
        <taxon>Embryophyta</taxon>
        <taxon>Tracheophyta</taxon>
        <taxon>Spermatophyta</taxon>
        <taxon>Magnoliopsida</taxon>
        <taxon>eudicotyledons</taxon>
        <taxon>Gunneridae</taxon>
        <taxon>Pentapetalae</taxon>
        <taxon>asterids</taxon>
        <taxon>campanulids</taxon>
        <taxon>Asterales</taxon>
        <taxon>Asteraceae</taxon>
        <taxon>Carduoideae</taxon>
        <taxon>Cardueae</taxon>
        <taxon>Arctiinae</taxon>
        <taxon>Arctium</taxon>
    </lineage>
</organism>
<dbReference type="EMBL" id="CM042063">
    <property type="protein sequence ID" value="KAI3667235.1"/>
    <property type="molecule type" value="Genomic_DNA"/>
</dbReference>
<evidence type="ECO:0000313" key="1">
    <source>
        <dbReference type="EMBL" id="KAI3667235.1"/>
    </source>
</evidence>
<accession>A0ACB8XHC3</accession>
<evidence type="ECO:0000313" key="2">
    <source>
        <dbReference type="Proteomes" id="UP001055879"/>
    </source>
</evidence>
<keyword evidence="2" id="KW-1185">Reference proteome</keyword>
<dbReference type="Proteomes" id="UP001055879">
    <property type="component" value="Linkage Group LG17"/>
</dbReference>
<reference evidence="2" key="1">
    <citation type="journal article" date="2022" name="Mol. Ecol. Resour.">
        <title>The genomes of chicory, endive, great burdock and yacon provide insights into Asteraceae palaeo-polyploidization history and plant inulin production.</title>
        <authorList>
            <person name="Fan W."/>
            <person name="Wang S."/>
            <person name="Wang H."/>
            <person name="Wang A."/>
            <person name="Jiang F."/>
            <person name="Liu H."/>
            <person name="Zhao H."/>
            <person name="Xu D."/>
            <person name="Zhang Y."/>
        </authorList>
    </citation>
    <scope>NUCLEOTIDE SEQUENCE [LARGE SCALE GENOMIC DNA]</scope>
    <source>
        <strain evidence="2">cv. Niubang</strain>
    </source>
</reference>
<gene>
    <name evidence="1" type="ORF">L6452_42284</name>
</gene>
<protein>
    <submittedName>
        <fullName evidence="1">Uncharacterized protein</fullName>
    </submittedName>
</protein>